<feature type="coiled-coil region" evidence="8">
    <location>
        <begin position="341"/>
        <end position="368"/>
    </location>
</feature>
<evidence type="ECO:0000256" key="2">
    <source>
        <dbReference type="ARBA" id="ARBA00006464"/>
    </source>
</evidence>
<evidence type="ECO:0000256" key="6">
    <source>
        <dbReference type="ARBA" id="ARBA00023136"/>
    </source>
</evidence>
<evidence type="ECO:0000313" key="12">
    <source>
        <dbReference type="Proteomes" id="UP001254257"/>
    </source>
</evidence>
<protein>
    <submittedName>
        <fullName evidence="11">Exopolysaccharide biosynthesis polyprenyl glycosylphosphotransferase</fullName>
    </submittedName>
</protein>
<comment type="subcellular location">
    <subcellularLocation>
        <location evidence="1">Membrane</location>
        <topology evidence="1">Multi-pass membrane protein</topology>
    </subcellularLocation>
</comment>
<feature type="transmembrane region" description="Helical" evidence="9">
    <location>
        <begin position="127"/>
        <end position="144"/>
    </location>
</feature>
<comment type="similarity">
    <text evidence="2">Belongs to the bacterial sugar transferase family.</text>
</comment>
<feature type="domain" description="Bacterial sugar transferase" evidence="10">
    <location>
        <begin position="291"/>
        <end position="484"/>
    </location>
</feature>
<evidence type="ECO:0000256" key="5">
    <source>
        <dbReference type="ARBA" id="ARBA00022989"/>
    </source>
</evidence>
<feature type="transmembrane region" description="Helical" evidence="9">
    <location>
        <begin position="293"/>
        <end position="317"/>
    </location>
</feature>
<keyword evidence="3" id="KW-0808">Transferase</keyword>
<dbReference type="Proteomes" id="UP001254257">
    <property type="component" value="Unassembled WGS sequence"/>
</dbReference>
<keyword evidence="6 9" id="KW-0472">Membrane</keyword>
<dbReference type="EMBL" id="JAWDID010000001">
    <property type="protein sequence ID" value="MDU0338363.1"/>
    <property type="molecule type" value="Genomic_DNA"/>
</dbReference>
<evidence type="ECO:0000256" key="9">
    <source>
        <dbReference type="SAM" id="Phobius"/>
    </source>
</evidence>
<feature type="transmembrane region" description="Helical" evidence="9">
    <location>
        <begin position="71"/>
        <end position="92"/>
    </location>
</feature>
<dbReference type="InterPro" id="IPR003362">
    <property type="entry name" value="Bact_transf"/>
</dbReference>
<dbReference type="NCBIfam" id="TIGR03025">
    <property type="entry name" value="EPS_sugtrans"/>
    <property type="match status" value="1"/>
</dbReference>
<keyword evidence="4 9" id="KW-0812">Transmembrane</keyword>
<name>A0ABU3S0P8_9HYPH</name>
<feature type="transmembrane region" description="Helical" evidence="9">
    <location>
        <begin position="37"/>
        <end position="59"/>
    </location>
</feature>
<dbReference type="Pfam" id="PF02397">
    <property type="entry name" value="Bac_transf"/>
    <property type="match status" value="1"/>
</dbReference>
<keyword evidence="7" id="KW-0270">Exopolysaccharide synthesis</keyword>
<dbReference type="InterPro" id="IPR017475">
    <property type="entry name" value="EPS_sugar_tfrase"/>
</dbReference>
<feature type="transmembrane region" description="Helical" evidence="9">
    <location>
        <begin position="104"/>
        <end position="121"/>
    </location>
</feature>
<evidence type="ECO:0000313" key="11">
    <source>
        <dbReference type="EMBL" id="MDU0338363.1"/>
    </source>
</evidence>
<evidence type="ECO:0000256" key="7">
    <source>
        <dbReference type="ARBA" id="ARBA00023169"/>
    </source>
</evidence>
<organism evidence="11 12">
    <name type="scientific">Bosea rubneri</name>
    <dbReference type="NCBI Taxonomy" id="3075434"/>
    <lineage>
        <taxon>Bacteria</taxon>
        <taxon>Pseudomonadati</taxon>
        <taxon>Pseudomonadota</taxon>
        <taxon>Alphaproteobacteria</taxon>
        <taxon>Hyphomicrobiales</taxon>
        <taxon>Boseaceae</taxon>
        <taxon>Bosea</taxon>
    </lineage>
</organism>
<evidence type="ECO:0000256" key="4">
    <source>
        <dbReference type="ARBA" id="ARBA00022692"/>
    </source>
</evidence>
<accession>A0ABU3S0P8</accession>
<comment type="caution">
    <text evidence="11">The sequence shown here is derived from an EMBL/GenBank/DDBJ whole genome shotgun (WGS) entry which is preliminary data.</text>
</comment>
<evidence type="ECO:0000259" key="10">
    <source>
        <dbReference type="Pfam" id="PF02397"/>
    </source>
</evidence>
<dbReference type="RefSeq" id="WP_316016311.1">
    <property type="nucleotide sequence ID" value="NZ_JAWDID010000001.1"/>
</dbReference>
<sequence length="490" mass="53084">MPVAVSPAASPELSAARLPPAARTEWRRGAWSRRRSVVVAALVTGDLIAVGLAAALAAQVAPATGWDAWEFGSAAAVLVVPLHALFGIYACWGPCPIDRLRLRAQAALMLAVMAALALSIWHAPENLLAILCLGAGLFVIGYYMEGLVRLMLMRAGLWGAPTVLVGSPEICGPMARRLLRDPKLGLRPVGLISNRPDGDGTESLPVPILGGLADLPRLSQMAEVAIVTAADLAPGEGRAAISLSDVRAPHVVVSENVGGLPNIGLNTRNLGGALGLEVRFDLFRPGHLAVKRWIDLAVTVPVLTLAAPLILLLALAVKIADPGSAFYRQRRVGRDGRELHVLKLRTMYADAETRLQEHLERNPAARAEWERFFKLKDDPRILPVIGHFLRRSSLDELPQLWNIVRGGMSLVGPRPFPDYHMASFDPGFQSVRVSVPPGLTGLWQVSSRSGGDLEVQQEEDLFYIRNWSLWLDIYILLETFPAVLTSRGAR</sequence>
<evidence type="ECO:0000256" key="8">
    <source>
        <dbReference type="SAM" id="Coils"/>
    </source>
</evidence>
<keyword evidence="5 9" id="KW-1133">Transmembrane helix</keyword>
<dbReference type="PANTHER" id="PTHR30576:SF0">
    <property type="entry name" value="UNDECAPRENYL-PHOSPHATE N-ACETYLGALACTOSAMINYL 1-PHOSPHATE TRANSFERASE-RELATED"/>
    <property type="match status" value="1"/>
</dbReference>
<dbReference type="PANTHER" id="PTHR30576">
    <property type="entry name" value="COLANIC BIOSYNTHESIS UDP-GLUCOSE LIPID CARRIER TRANSFERASE"/>
    <property type="match status" value="1"/>
</dbReference>
<evidence type="ECO:0000256" key="1">
    <source>
        <dbReference type="ARBA" id="ARBA00004141"/>
    </source>
</evidence>
<gene>
    <name evidence="11" type="ORF">RKE40_00640</name>
</gene>
<proteinExistence type="inferred from homology"/>
<reference evidence="11 12" key="1">
    <citation type="submission" date="2023-09" db="EMBL/GenBank/DDBJ databases">
        <title>Whole genome shotgun sequencing (WGS) of Bosea sp. ZW T0_25, isolated from stored onions (Allium cepa).</title>
        <authorList>
            <person name="Stoll D.A."/>
            <person name="Huch M."/>
        </authorList>
    </citation>
    <scope>NUCLEOTIDE SEQUENCE [LARGE SCALE GENOMIC DNA]</scope>
    <source>
        <strain evidence="11 12">ZW T0_25</strain>
    </source>
</reference>
<evidence type="ECO:0000256" key="3">
    <source>
        <dbReference type="ARBA" id="ARBA00022679"/>
    </source>
</evidence>
<keyword evidence="12" id="KW-1185">Reference proteome</keyword>
<keyword evidence="8" id="KW-0175">Coiled coil</keyword>